<evidence type="ECO:0000313" key="4">
    <source>
        <dbReference type="Proteomes" id="UP000177324"/>
    </source>
</evidence>
<comment type="caution">
    <text evidence="3">The sequence shown here is derived from an EMBL/GenBank/DDBJ whole genome shotgun (WGS) entry which is preliminary data.</text>
</comment>
<gene>
    <name evidence="3" type="ORF">A2784_03245</name>
</gene>
<protein>
    <recommendedName>
        <fullName evidence="2">Glycosyl transferase family 1 domain-containing protein</fullName>
    </recommendedName>
</protein>
<evidence type="ECO:0000256" key="1">
    <source>
        <dbReference type="ARBA" id="ARBA00022679"/>
    </source>
</evidence>
<dbReference type="GO" id="GO:0016757">
    <property type="term" value="F:glycosyltransferase activity"/>
    <property type="evidence" value="ECO:0007669"/>
    <property type="project" value="InterPro"/>
</dbReference>
<keyword evidence="1" id="KW-0808">Transferase</keyword>
<dbReference type="GO" id="GO:0009103">
    <property type="term" value="P:lipopolysaccharide biosynthetic process"/>
    <property type="evidence" value="ECO:0007669"/>
    <property type="project" value="TreeGrafter"/>
</dbReference>
<dbReference type="Proteomes" id="UP000177324">
    <property type="component" value="Unassembled WGS sequence"/>
</dbReference>
<proteinExistence type="predicted"/>
<feature type="domain" description="Glycosyl transferase family 1" evidence="2">
    <location>
        <begin position="166"/>
        <end position="318"/>
    </location>
</feature>
<dbReference type="SUPFAM" id="SSF53756">
    <property type="entry name" value="UDP-Glycosyltransferase/glycogen phosphorylase"/>
    <property type="match status" value="1"/>
</dbReference>
<evidence type="ECO:0000313" key="3">
    <source>
        <dbReference type="EMBL" id="OGY15691.1"/>
    </source>
</evidence>
<accession>A0A1G1VJU8</accession>
<name>A0A1G1VJU8_9BACT</name>
<dbReference type="Pfam" id="PF00534">
    <property type="entry name" value="Glycos_transf_1"/>
    <property type="match status" value="1"/>
</dbReference>
<dbReference type="CDD" id="cd03801">
    <property type="entry name" value="GT4_PimA-like"/>
    <property type="match status" value="1"/>
</dbReference>
<organism evidence="3 4">
    <name type="scientific">Candidatus Chisholmbacteria bacterium RIFCSPHIGHO2_01_FULL_48_12</name>
    <dbReference type="NCBI Taxonomy" id="1797589"/>
    <lineage>
        <taxon>Bacteria</taxon>
        <taxon>Candidatus Chisholmiibacteriota</taxon>
    </lineage>
</organism>
<dbReference type="EMBL" id="MHCH01000061">
    <property type="protein sequence ID" value="OGY15691.1"/>
    <property type="molecule type" value="Genomic_DNA"/>
</dbReference>
<reference evidence="3 4" key="1">
    <citation type="journal article" date="2016" name="Nat. Commun.">
        <title>Thousands of microbial genomes shed light on interconnected biogeochemical processes in an aquifer system.</title>
        <authorList>
            <person name="Anantharaman K."/>
            <person name="Brown C.T."/>
            <person name="Hug L.A."/>
            <person name="Sharon I."/>
            <person name="Castelle C.J."/>
            <person name="Probst A.J."/>
            <person name="Thomas B.C."/>
            <person name="Singh A."/>
            <person name="Wilkins M.J."/>
            <person name="Karaoz U."/>
            <person name="Brodie E.L."/>
            <person name="Williams K.H."/>
            <person name="Hubbard S.S."/>
            <person name="Banfield J.F."/>
        </authorList>
    </citation>
    <scope>NUCLEOTIDE SEQUENCE [LARGE SCALE GENOMIC DNA]</scope>
</reference>
<dbReference type="Gene3D" id="3.40.50.2000">
    <property type="entry name" value="Glycogen Phosphorylase B"/>
    <property type="match status" value="2"/>
</dbReference>
<dbReference type="PANTHER" id="PTHR46401:SF2">
    <property type="entry name" value="GLYCOSYLTRANSFERASE WBBK-RELATED"/>
    <property type="match status" value="1"/>
</dbReference>
<dbReference type="STRING" id="1797589.A2784_03245"/>
<dbReference type="AlphaFoldDB" id="A0A1G1VJU8"/>
<sequence length="340" mass="38742">MKRIMYVYSQPRQTWYADVTRGRMPDHVLYGMNWLNCFGFTTSLSDLGFSRWNLLKWPISPLQKKFMRQFGVGFQLDQALILLPQLRSADLIITTNDSCGLPVAFLKYIHLLATPQIYIHMHLIPNQFISELLKQPRAIVSVSAQVDISGQKIYFSPPGVDISFFKPQPAANKYDIVAIGRDPGRDYQTLFRALAHLPVKTLIICDPKNLHSLALPAHVTVEHQASYRRVRQAYHQARLVVLPTKHRAISGQTNFLEALACGKPVIAADTPTLRQSFSSSTRSCLYYQPEDVTDLTQKIDYLLHRPKLQLHLGQVARKTALRYSSRKFAEKLTALINLKP</sequence>
<dbReference type="InterPro" id="IPR001296">
    <property type="entry name" value="Glyco_trans_1"/>
</dbReference>
<dbReference type="PANTHER" id="PTHR46401">
    <property type="entry name" value="GLYCOSYLTRANSFERASE WBBK-RELATED"/>
    <property type="match status" value="1"/>
</dbReference>
<evidence type="ECO:0000259" key="2">
    <source>
        <dbReference type="Pfam" id="PF00534"/>
    </source>
</evidence>